<evidence type="ECO:0000256" key="4">
    <source>
        <dbReference type="ARBA" id="ARBA00022722"/>
    </source>
</evidence>
<evidence type="ECO:0000256" key="6">
    <source>
        <dbReference type="ARBA" id="ARBA00022801"/>
    </source>
</evidence>
<reference evidence="9 10" key="1">
    <citation type="submission" date="2015-09" db="EMBL/GenBank/DDBJ databases">
        <title>Trachymyrmex cornetzi WGS genome.</title>
        <authorList>
            <person name="Nygaard S."/>
            <person name="Hu H."/>
            <person name="Boomsma J."/>
            <person name="Zhang G."/>
        </authorList>
    </citation>
    <scope>NUCLEOTIDE SEQUENCE [LARGE SCALE GENOMIC DNA]</scope>
    <source>
        <strain evidence="9">Tcor2-1</strain>
        <tissue evidence="9">Whole body</tissue>
    </source>
</reference>
<dbReference type="PANTHER" id="PTHR22930">
    <property type="match status" value="1"/>
</dbReference>
<dbReference type="InterPro" id="IPR027806">
    <property type="entry name" value="HARBI1_dom"/>
</dbReference>
<keyword evidence="10" id="KW-1185">Reference proteome</keyword>
<keyword evidence="5" id="KW-0479">Metal-binding</keyword>
<dbReference type="STRING" id="471704.A0A151J6C2"/>
<evidence type="ECO:0000256" key="7">
    <source>
        <dbReference type="ARBA" id="ARBA00023242"/>
    </source>
</evidence>
<evidence type="ECO:0000256" key="3">
    <source>
        <dbReference type="ARBA" id="ARBA00006958"/>
    </source>
</evidence>
<evidence type="ECO:0000256" key="5">
    <source>
        <dbReference type="ARBA" id="ARBA00022723"/>
    </source>
</evidence>
<keyword evidence="7" id="KW-0539">Nucleus</keyword>
<dbReference type="GO" id="GO:0016787">
    <property type="term" value="F:hydrolase activity"/>
    <property type="evidence" value="ECO:0007669"/>
    <property type="project" value="UniProtKB-KW"/>
</dbReference>
<evidence type="ECO:0000256" key="2">
    <source>
        <dbReference type="ARBA" id="ARBA00004123"/>
    </source>
</evidence>
<dbReference type="Proteomes" id="UP000078492">
    <property type="component" value="Unassembled WGS sequence"/>
</dbReference>
<sequence length="263" mass="30243">MKYFRNAHFAAAKYKQAGGKALVMPQDVRWNILADCLESYINNWHILSKVCTDNRAAISLDISYKIHDMDLKISATNYLEKLKVISVALDVSDYYGKILAVKTNHGGRTHDARVWSSSQLSRHMLREYENGRRNAWLIGDSGYPLLPFLMTPKLNQPPRSPGASYTDSHVRARCSIEKTIGELKGRWRCLRKERALHYAPEFSARIVNATCVLHNIAKHYNVPTNEIYIEDDIEIEEIEIENNVNMRARGNAVRETLIQQYFT</sequence>
<keyword evidence="6" id="KW-0378">Hydrolase</keyword>
<proteinExistence type="inferred from homology"/>
<name>A0A151J6C2_9HYME</name>
<dbReference type="GO" id="GO:0004518">
    <property type="term" value="F:nuclease activity"/>
    <property type="evidence" value="ECO:0007669"/>
    <property type="project" value="UniProtKB-KW"/>
</dbReference>
<dbReference type="AlphaFoldDB" id="A0A151J6C2"/>
<dbReference type="GO" id="GO:0046872">
    <property type="term" value="F:metal ion binding"/>
    <property type="evidence" value="ECO:0007669"/>
    <property type="project" value="UniProtKB-KW"/>
</dbReference>
<protein>
    <submittedName>
        <fullName evidence="9">Putative nuclease HARBI1</fullName>
    </submittedName>
</protein>
<dbReference type="EMBL" id="KQ979869">
    <property type="protein sequence ID" value="KYN18720.1"/>
    <property type="molecule type" value="Genomic_DNA"/>
</dbReference>
<gene>
    <name evidence="9" type="ORF">ALC57_08948</name>
</gene>
<organism evidence="9 10">
    <name type="scientific">Trachymyrmex cornetzi</name>
    <dbReference type="NCBI Taxonomy" id="471704"/>
    <lineage>
        <taxon>Eukaryota</taxon>
        <taxon>Metazoa</taxon>
        <taxon>Ecdysozoa</taxon>
        <taxon>Arthropoda</taxon>
        <taxon>Hexapoda</taxon>
        <taxon>Insecta</taxon>
        <taxon>Pterygota</taxon>
        <taxon>Neoptera</taxon>
        <taxon>Endopterygota</taxon>
        <taxon>Hymenoptera</taxon>
        <taxon>Apocrita</taxon>
        <taxon>Aculeata</taxon>
        <taxon>Formicoidea</taxon>
        <taxon>Formicidae</taxon>
        <taxon>Myrmicinae</taxon>
        <taxon>Trachymyrmex</taxon>
    </lineage>
</organism>
<keyword evidence="4" id="KW-0540">Nuclease</keyword>
<evidence type="ECO:0000313" key="10">
    <source>
        <dbReference type="Proteomes" id="UP000078492"/>
    </source>
</evidence>
<dbReference type="GO" id="GO:0005634">
    <property type="term" value="C:nucleus"/>
    <property type="evidence" value="ECO:0007669"/>
    <property type="project" value="UniProtKB-SubCell"/>
</dbReference>
<feature type="domain" description="DDE Tnp4" evidence="8">
    <location>
        <begin position="90"/>
        <end position="215"/>
    </location>
</feature>
<comment type="subcellular location">
    <subcellularLocation>
        <location evidence="2">Nucleus</location>
    </subcellularLocation>
</comment>
<evidence type="ECO:0000256" key="1">
    <source>
        <dbReference type="ARBA" id="ARBA00001968"/>
    </source>
</evidence>
<comment type="cofactor">
    <cofactor evidence="1">
        <name>a divalent metal cation</name>
        <dbReference type="ChEBI" id="CHEBI:60240"/>
    </cofactor>
</comment>
<dbReference type="InterPro" id="IPR045249">
    <property type="entry name" value="HARBI1-like"/>
</dbReference>
<comment type="similarity">
    <text evidence="3">Belongs to the HARBI1 family.</text>
</comment>
<evidence type="ECO:0000313" key="9">
    <source>
        <dbReference type="EMBL" id="KYN18720.1"/>
    </source>
</evidence>
<evidence type="ECO:0000259" key="8">
    <source>
        <dbReference type="Pfam" id="PF13359"/>
    </source>
</evidence>
<accession>A0A151J6C2</accession>
<dbReference type="PANTHER" id="PTHR22930:SF227">
    <property type="entry name" value="DDE TNP4 DOMAIN-CONTAINING PROTEIN"/>
    <property type="match status" value="1"/>
</dbReference>
<dbReference type="Pfam" id="PF13359">
    <property type="entry name" value="DDE_Tnp_4"/>
    <property type="match status" value="1"/>
</dbReference>